<proteinExistence type="predicted"/>
<sequence length="561" mass="62900">MGLFSRLKRKKSTAFTTAFQEPTPVLGPDYTSKLPNNVLRNIFSYVCPHTRDFTFEPCENSMVGDGCMLCDLRDLSNCARTTRQWYHVAQEMLYQSIRIDAVHYCELEEILNDRRKRRSRSDTTDIPAVRLSLLSRTLREHQTLAYTVQWLKLPVMTRETCKADLARTVSVLPNLLYVDLPEGFFSGNPSCHTLRQELQASCQQIRKMRFAHGAEQLFELLLNGYWQHLEVLELDELKIEPITLRRILATLPDLETLTILDSPWLGDAIFENAVSVPPFPALETLKIVRSPSITVAGLERYLSRPDTRARLGKLFLEGTDVQVAELHRVLDSATNIRDLALSAEVRTPLLMEARPPLFSASLKTMHFEITSARDALQGLQPPASSYYAYLITSLLTNSLPRLRELWVYDPDFAETLTLAPPMPSYARHGNGNGNGNGAPHQGFHQPLEVYAKGVDEHDWIFNKVHGDGAPGDRGSLSLSGGRPLSAYSAQQGLGPQWGGGERKSMVVGNGFGGYLAVPVEEPQRPSTSSGGVRPRPSIPSMYQGHTRTRSEKRASRADLWR</sequence>
<feature type="compositionally biased region" description="Basic and acidic residues" evidence="1">
    <location>
        <begin position="548"/>
        <end position="561"/>
    </location>
</feature>
<dbReference type="Proteomes" id="UP000799776">
    <property type="component" value="Unassembled WGS sequence"/>
</dbReference>
<dbReference type="SUPFAM" id="SSF52047">
    <property type="entry name" value="RNI-like"/>
    <property type="match status" value="1"/>
</dbReference>
<dbReference type="OrthoDB" id="5405297at2759"/>
<dbReference type="InterPro" id="IPR032675">
    <property type="entry name" value="LRR_dom_sf"/>
</dbReference>
<gene>
    <name evidence="2" type="ORF">K490DRAFT_68584</name>
</gene>
<name>A0A9P4HS60_9PEZI</name>
<comment type="caution">
    <text evidence="2">The sequence shown here is derived from an EMBL/GenBank/DDBJ whole genome shotgun (WGS) entry which is preliminary data.</text>
</comment>
<evidence type="ECO:0000256" key="1">
    <source>
        <dbReference type="SAM" id="MobiDB-lite"/>
    </source>
</evidence>
<dbReference type="Gene3D" id="1.20.1280.50">
    <property type="match status" value="1"/>
</dbReference>
<feature type="region of interest" description="Disordered" evidence="1">
    <location>
        <begin position="517"/>
        <end position="561"/>
    </location>
</feature>
<reference evidence="2" key="1">
    <citation type="journal article" date="2020" name="Stud. Mycol.">
        <title>101 Dothideomycetes genomes: a test case for predicting lifestyles and emergence of pathogens.</title>
        <authorList>
            <person name="Haridas S."/>
            <person name="Albert R."/>
            <person name="Binder M."/>
            <person name="Bloem J."/>
            <person name="Labutti K."/>
            <person name="Salamov A."/>
            <person name="Andreopoulos B."/>
            <person name="Baker S."/>
            <person name="Barry K."/>
            <person name="Bills G."/>
            <person name="Bluhm B."/>
            <person name="Cannon C."/>
            <person name="Castanera R."/>
            <person name="Culley D."/>
            <person name="Daum C."/>
            <person name="Ezra D."/>
            <person name="Gonzalez J."/>
            <person name="Henrissat B."/>
            <person name="Kuo A."/>
            <person name="Liang C."/>
            <person name="Lipzen A."/>
            <person name="Lutzoni F."/>
            <person name="Magnuson J."/>
            <person name="Mondo S."/>
            <person name="Nolan M."/>
            <person name="Ohm R."/>
            <person name="Pangilinan J."/>
            <person name="Park H.-J."/>
            <person name="Ramirez L."/>
            <person name="Alfaro M."/>
            <person name="Sun H."/>
            <person name="Tritt A."/>
            <person name="Yoshinaga Y."/>
            <person name="Zwiers L.-H."/>
            <person name="Turgeon B."/>
            <person name="Goodwin S."/>
            <person name="Spatafora J."/>
            <person name="Crous P."/>
            <person name="Grigoriev I."/>
        </authorList>
    </citation>
    <scope>NUCLEOTIDE SEQUENCE</scope>
    <source>
        <strain evidence="2">CBS 121410</strain>
    </source>
</reference>
<dbReference type="SUPFAM" id="SSF81383">
    <property type="entry name" value="F-box domain"/>
    <property type="match status" value="1"/>
</dbReference>
<evidence type="ECO:0000313" key="3">
    <source>
        <dbReference type="Proteomes" id="UP000799776"/>
    </source>
</evidence>
<keyword evidence="3" id="KW-1185">Reference proteome</keyword>
<dbReference type="InterPro" id="IPR036047">
    <property type="entry name" value="F-box-like_dom_sf"/>
</dbReference>
<evidence type="ECO:0000313" key="2">
    <source>
        <dbReference type="EMBL" id="KAF2084651.1"/>
    </source>
</evidence>
<organism evidence="2 3">
    <name type="scientific">Saccharata proteae CBS 121410</name>
    <dbReference type="NCBI Taxonomy" id="1314787"/>
    <lineage>
        <taxon>Eukaryota</taxon>
        <taxon>Fungi</taxon>
        <taxon>Dikarya</taxon>
        <taxon>Ascomycota</taxon>
        <taxon>Pezizomycotina</taxon>
        <taxon>Dothideomycetes</taxon>
        <taxon>Dothideomycetes incertae sedis</taxon>
        <taxon>Botryosphaeriales</taxon>
        <taxon>Saccharataceae</taxon>
        <taxon>Saccharata</taxon>
    </lineage>
</organism>
<dbReference type="AlphaFoldDB" id="A0A9P4HS60"/>
<accession>A0A9P4HS60</accession>
<dbReference type="Gene3D" id="3.80.10.10">
    <property type="entry name" value="Ribonuclease Inhibitor"/>
    <property type="match status" value="1"/>
</dbReference>
<protein>
    <submittedName>
        <fullName evidence="2">F-box domain-containing protein</fullName>
    </submittedName>
</protein>
<dbReference type="EMBL" id="ML978739">
    <property type="protein sequence ID" value="KAF2084651.1"/>
    <property type="molecule type" value="Genomic_DNA"/>
</dbReference>